<dbReference type="Gene3D" id="3.40.250.10">
    <property type="entry name" value="Rhodanese-like domain"/>
    <property type="match status" value="1"/>
</dbReference>
<dbReference type="eggNOG" id="COG0607">
    <property type="taxonomic scope" value="Bacteria"/>
</dbReference>
<keyword evidence="1" id="KW-1133">Transmembrane helix</keyword>
<name>A0A1M6FHN4_9FLAO</name>
<dbReference type="EMBL" id="FQYK01000005">
    <property type="protein sequence ID" value="SHI97238.1"/>
    <property type="molecule type" value="Genomic_DNA"/>
</dbReference>
<protein>
    <submittedName>
        <fullName evidence="3">Rhodanese-like domain-containing protein</fullName>
    </submittedName>
</protein>
<dbReference type="CDD" id="cd00158">
    <property type="entry name" value="RHOD"/>
    <property type="match status" value="1"/>
</dbReference>
<dbReference type="Proteomes" id="UP000184396">
    <property type="component" value="Unassembled WGS sequence"/>
</dbReference>
<dbReference type="SUPFAM" id="SSF52821">
    <property type="entry name" value="Rhodanese/Cell cycle control phosphatase"/>
    <property type="match status" value="1"/>
</dbReference>
<gene>
    <name evidence="3" type="ORF">SAMN05216261_2401</name>
</gene>
<dbReference type="Pfam" id="PF00581">
    <property type="entry name" value="Rhodanese"/>
    <property type="match status" value="1"/>
</dbReference>
<dbReference type="AlphaFoldDB" id="A0A1M6FHN4"/>
<sequence length="125" mass="13574">MRRNATYVTHALNFFGVICIKNYYMGLLNLLFGNKNNMIKEFQERGAIIIDVRTTGEFSQGAIAGSKNIPLQAIGSKINDIKKYNKPVITCCASGMRSGSAALILKNNGIEAVNGGGWTSLNSKL</sequence>
<dbReference type="STRING" id="1178825.SAMN05216261_2401"/>
<dbReference type="InterPro" id="IPR050229">
    <property type="entry name" value="GlpE_sulfurtransferase"/>
</dbReference>
<dbReference type="InterPro" id="IPR001763">
    <property type="entry name" value="Rhodanese-like_dom"/>
</dbReference>
<keyword evidence="1" id="KW-0812">Transmembrane</keyword>
<accession>A0A1M6FHN4</accession>
<dbReference type="PANTHER" id="PTHR43031:SF1">
    <property type="entry name" value="PYRIDINE NUCLEOTIDE-DISULPHIDE OXIDOREDUCTASE"/>
    <property type="match status" value="1"/>
</dbReference>
<evidence type="ECO:0000313" key="3">
    <source>
        <dbReference type="EMBL" id="SHI97238.1"/>
    </source>
</evidence>
<dbReference type="PANTHER" id="PTHR43031">
    <property type="entry name" value="FAD-DEPENDENT OXIDOREDUCTASE"/>
    <property type="match status" value="1"/>
</dbReference>
<evidence type="ECO:0000256" key="1">
    <source>
        <dbReference type="SAM" id="Phobius"/>
    </source>
</evidence>
<keyword evidence="1" id="KW-0472">Membrane</keyword>
<dbReference type="InterPro" id="IPR036873">
    <property type="entry name" value="Rhodanese-like_dom_sf"/>
</dbReference>
<dbReference type="PROSITE" id="PS50206">
    <property type="entry name" value="RHODANESE_3"/>
    <property type="match status" value="1"/>
</dbReference>
<organism evidence="3 4">
    <name type="scientific">Algibacter luteus</name>
    <dbReference type="NCBI Taxonomy" id="1178825"/>
    <lineage>
        <taxon>Bacteria</taxon>
        <taxon>Pseudomonadati</taxon>
        <taxon>Bacteroidota</taxon>
        <taxon>Flavobacteriia</taxon>
        <taxon>Flavobacteriales</taxon>
        <taxon>Flavobacteriaceae</taxon>
        <taxon>Algibacter</taxon>
    </lineage>
</organism>
<feature type="domain" description="Rhodanese" evidence="2">
    <location>
        <begin position="43"/>
        <end position="123"/>
    </location>
</feature>
<reference evidence="3 4" key="1">
    <citation type="submission" date="2016-11" db="EMBL/GenBank/DDBJ databases">
        <authorList>
            <person name="Jaros S."/>
            <person name="Januszkiewicz K."/>
            <person name="Wedrychowicz H."/>
        </authorList>
    </citation>
    <scope>NUCLEOTIDE SEQUENCE [LARGE SCALE GENOMIC DNA]</scope>
    <source>
        <strain evidence="3 4">CGMCC 1.12213</strain>
    </source>
</reference>
<dbReference type="SMART" id="SM00450">
    <property type="entry name" value="RHOD"/>
    <property type="match status" value="1"/>
</dbReference>
<proteinExistence type="predicted"/>
<feature type="transmembrane region" description="Helical" evidence="1">
    <location>
        <begin position="12"/>
        <end position="32"/>
    </location>
</feature>
<evidence type="ECO:0000259" key="2">
    <source>
        <dbReference type="PROSITE" id="PS50206"/>
    </source>
</evidence>
<keyword evidence="4" id="KW-1185">Reference proteome</keyword>
<evidence type="ECO:0000313" key="4">
    <source>
        <dbReference type="Proteomes" id="UP000184396"/>
    </source>
</evidence>